<dbReference type="SUPFAM" id="SSF53720">
    <property type="entry name" value="ALDH-like"/>
    <property type="match status" value="1"/>
</dbReference>
<dbReference type="InterPro" id="IPR044148">
    <property type="entry name" value="ALDH_GabD1-like"/>
</dbReference>
<dbReference type="PANTHER" id="PTHR43217:SF2">
    <property type="entry name" value="SUCCINATE-SEMIALDEHYDE DEHYDROGENASE [NADP(+)]"/>
    <property type="match status" value="1"/>
</dbReference>
<protein>
    <submittedName>
        <fullName evidence="5">Succinate-semialdehyde dehydrogenase</fullName>
    </submittedName>
</protein>
<dbReference type="InterPro" id="IPR016161">
    <property type="entry name" value="Ald_DH/histidinol_DH"/>
</dbReference>
<evidence type="ECO:0000256" key="1">
    <source>
        <dbReference type="ARBA" id="ARBA00009986"/>
    </source>
</evidence>
<dbReference type="FunFam" id="3.40.605.10:FF:000012">
    <property type="entry name" value="NAD-dependent succinate-semialdehyde dehydrogenase"/>
    <property type="match status" value="1"/>
</dbReference>
<gene>
    <name evidence="5" type="ORF">C5689_03390</name>
</gene>
<dbReference type="GO" id="GO:0004030">
    <property type="term" value="F:aldehyde dehydrogenase [NAD(P)+] activity"/>
    <property type="evidence" value="ECO:0007669"/>
    <property type="project" value="InterPro"/>
</dbReference>
<dbReference type="AlphaFoldDB" id="A0A2U1SUB7"/>
<evidence type="ECO:0000313" key="5">
    <source>
        <dbReference type="EMBL" id="PWB95202.1"/>
    </source>
</evidence>
<dbReference type="Gene3D" id="3.40.309.10">
    <property type="entry name" value="Aldehyde Dehydrogenase, Chain A, domain 2"/>
    <property type="match status" value="1"/>
</dbReference>
<proteinExistence type="inferred from homology"/>
<accession>A0A2U1SUB7</accession>
<feature type="domain" description="Aldehyde dehydrogenase" evidence="4">
    <location>
        <begin position="3"/>
        <end position="452"/>
    </location>
</feature>
<dbReference type="InterPro" id="IPR016163">
    <property type="entry name" value="Ald_DH_C"/>
</dbReference>
<dbReference type="InterPro" id="IPR016162">
    <property type="entry name" value="Ald_DH_N"/>
</dbReference>
<dbReference type="InterPro" id="IPR047110">
    <property type="entry name" value="GABD/Sad-like"/>
</dbReference>
<dbReference type="Pfam" id="PF00171">
    <property type="entry name" value="Aldedh"/>
    <property type="match status" value="1"/>
</dbReference>
<dbReference type="PANTHER" id="PTHR43217">
    <property type="entry name" value="SUCCINATE SEMIALDEHYDE DEHYDROGENASE [NAD(P)+] SAD"/>
    <property type="match status" value="1"/>
</dbReference>
<name>A0A2U1SUB7_METSR</name>
<evidence type="ECO:0000256" key="2">
    <source>
        <dbReference type="ARBA" id="ARBA00022857"/>
    </source>
</evidence>
<dbReference type="Gene3D" id="3.40.605.10">
    <property type="entry name" value="Aldehyde Dehydrogenase, Chain A, domain 1"/>
    <property type="match status" value="1"/>
</dbReference>
<dbReference type="EMBL" id="PUIV01000003">
    <property type="protein sequence ID" value="PWB95202.1"/>
    <property type="molecule type" value="Genomic_DNA"/>
</dbReference>
<keyword evidence="6" id="KW-1185">Reference proteome</keyword>
<sequence length="468" mass="49613">MAYATVNPASGARLKSFDDISEAALETAIATARRAYQTDWRDRPVAERARVLSKAAALLRERADEYAGYVTLEMGKLSDAARAEVQLSAAILDYYASHAEEFSRPKTFSGFPDSVLETRPIGVILAIEPWNFPYYQVARVVGPQLAAGNVVLLKHAESVPQCALAFERLMRDAGAPAGVFTNLFASIEQIGRLIDDPRIVGVTITGSERAGAAVAERAGRNLKKVVAELGGSDPLIVLDDAPLASTVESAIFGRMFNTGQSCVSSKRIIVVGQARGQAFQDAFVSGIAGLKVGEPTAEDTGLGPMSSERALNLLLDQISAAKKGGAKVVVGGERIDRPGFYLQATVLTDITSENPVYSQELFGPVASLFVVDTEEEAIALANASPFGLGGSVFAGDTARGRAIADRIESGMVFVNQPAWTTPELPFGGVKRSGYGRELSELGFGEFVNRKLVTVVQAGSPPWGPVQSG</sequence>
<comment type="caution">
    <text evidence="5">The sequence shown here is derived from an EMBL/GenBank/DDBJ whole genome shotgun (WGS) entry which is preliminary data.</text>
</comment>
<dbReference type="Proteomes" id="UP000245137">
    <property type="component" value="Unassembled WGS sequence"/>
</dbReference>
<dbReference type="CDD" id="cd07100">
    <property type="entry name" value="ALDH_SSADH1_GabD1"/>
    <property type="match status" value="1"/>
</dbReference>
<reference evidence="5 6" key="1">
    <citation type="journal article" date="2018" name="Appl. Microbiol. Biotechnol.">
        <title>Co-cultivation of the strictly anaerobic methanogen Methanosarcina barkeri with aerobic methanotrophs in an oxygen-limited membrane bioreactor.</title>
        <authorList>
            <person name="In 't Zandt M.H."/>
            <person name="van den Bosch T.J.M."/>
            <person name="Rijkers R."/>
            <person name="van Kessel M.A.H.J."/>
            <person name="Jetten M.S.M."/>
            <person name="Welte C.U."/>
        </authorList>
    </citation>
    <scope>NUCLEOTIDE SEQUENCE [LARGE SCALE GENOMIC DNA]</scope>
    <source>
        <strain evidence="5 6">DSM 17706</strain>
    </source>
</reference>
<dbReference type="InterPro" id="IPR015590">
    <property type="entry name" value="Aldehyde_DH_dom"/>
</dbReference>
<dbReference type="GO" id="GO:0004777">
    <property type="term" value="F:succinate-semialdehyde dehydrogenase (NAD+) activity"/>
    <property type="evidence" value="ECO:0007669"/>
    <property type="project" value="TreeGrafter"/>
</dbReference>
<dbReference type="RefSeq" id="WP_108915873.1">
    <property type="nucleotide sequence ID" value="NZ_PUIV01000003.1"/>
</dbReference>
<keyword evidence="2" id="KW-0521">NADP</keyword>
<keyword evidence="3" id="KW-0560">Oxidoreductase</keyword>
<comment type="similarity">
    <text evidence="1">Belongs to the aldehyde dehydrogenase family.</text>
</comment>
<evidence type="ECO:0000259" key="4">
    <source>
        <dbReference type="Pfam" id="PF00171"/>
    </source>
</evidence>
<organism evidence="5 6">
    <name type="scientific">Methylosinus sporium</name>
    <dbReference type="NCBI Taxonomy" id="428"/>
    <lineage>
        <taxon>Bacteria</taxon>
        <taxon>Pseudomonadati</taxon>
        <taxon>Pseudomonadota</taxon>
        <taxon>Alphaproteobacteria</taxon>
        <taxon>Hyphomicrobiales</taxon>
        <taxon>Methylocystaceae</taxon>
        <taxon>Methylosinus</taxon>
    </lineage>
</organism>
<evidence type="ECO:0000313" key="6">
    <source>
        <dbReference type="Proteomes" id="UP000245137"/>
    </source>
</evidence>
<evidence type="ECO:0000256" key="3">
    <source>
        <dbReference type="ARBA" id="ARBA00023002"/>
    </source>
</evidence>
<dbReference type="OrthoDB" id="9812625at2"/>